<evidence type="ECO:0000256" key="1">
    <source>
        <dbReference type="SAM" id="Phobius"/>
    </source>
</evidence>
<protein>
    <recommendedName>
        <fullName evidence="4">LPXTG cell wall anchor domain-containing protein</fullName>
    </recommendedName>
</protein>
<name>A0A842JI07_9ACTN</name>
<dbReference type="EMBL" id="JACMSE010000005">
    <property type="protein sequence ID" value="MBC2889478.1"/>
    <property type="molecule type" value="Genomic_DNA"/>
</dbReference>
<evidence type="ECO:0008006" key="4">
    <source>
        <dbReference type="Google" id="ProtNLM"/>
    </source>
</evidence>
<evidence type="ECO:0000313" key="2">
    <source>
        <dbReference type="EMBL" id="MBC2889478.1"/>
    </source>
</evidence>
<dbReference type="AlphaFoldDB" id="A0A842JI07"/>
<reference evidence="2 3" key="1">
    <citation type="submission" date="2020-08" db="EMBL/GenBank/DDBJ databases">
        <authorList>
            <person name="Liu C."/>
            <person name="Sun Q."/>
        </authorList>
    </citation>
    <scope>NUCLEOTIDE SEQUENCE [LARGE SCALE GENOMIC DNA]</scope>
    <source>
        <strain evidence="2 3">N22</strain>
    </source>
</reference>
<sequence length="53" mass="6027">MGDPGLVGAIVVGIAFLLLAAAVGRRKNKSKTRNQRISECFEEYDRKMEKFRR</sequence>
<gene>
    <name evidence="2" type="ORF">H7313_08990</name>
</gene>
<comment type="caution">
    <text evidence="2">The sequence shown here is derived from an EMBL/GenBank/DDBJ whole genome shotgun (WGS) entry which is preliminary data.</text>
</comment>
<dbReference type="RefSeq" id="WP_185905294.1">
    <property type="nucleotide sequence ID" value="NZ_JAASIO010000009.1"/>
</dbReference>
<keyword evidence="1" id="KW-0472">Membrane</keyword>
<evidence type="ECO:0000313" key="3">
    <source>
        <dbReference type="Proteomes" id="UP000587396"/>
    </source>
</evidence>
<proteinExistence type="predicted"/>
<accession>A0A842JI07</accession>
<keyword evidence="1" id="KW-1133">Transmembrane helix</keyword>
<keyword evidence="1" id="KW-0812">Transmembrane</keyword>
<keyword evidence="3" id="KW-1185">Reference proteome</keyword>
<organism evidence="2 3">
    <name type="scientific">Gordonibacter massiliensis</name>
    <name type="common">ex Traore et al. 2017</name>
    <dbReference type="NCBI Taxonomy" id="1841863"/>
    <lineage>
        <taxon>Bacteria</taxon>
        <taxon>Bacillati</taxon>
        <taxon>Actinomycetota</taxon>
        <taxon>Coriobacteriia</taxon>
        <taxon>Eggerthellales</taxon>
        <taxon>Eggerthellaceae</taxon>
        <taxon>Gordonibacter</taxon>
    </lineage>
</organism>
<feature type="transmembrane region" description="Helical" evidence="1">
    <location>
        <begin position="6"/>
        <end position="24"/>
    </location>
</feature>
<dbReference type="Proteomes" id="UP000587396">
    <property type="component" value="Unassembled WGS sequence"/>
</dbReference>